<accession>A0A9E5JQ18</accession>
<reference evidence="1" key="1">
    <citation type="submission" date="2020-03" db="EMBL/GenBank/DDBJ databases">
        <authorList>
            <person name="Guo F."/>
        </authorList>
    </citation>
    <scope>NUCLEOTIDE SEQUENCE</scope>
    <source>
        <strain evidence="1">JCM 30134</strain>
    </source>
</reference>
<comment type="caution">
    <text evidence="1">The sequence shown here is derived from an EMBL/GenBank/DDBJ whole genome shotgun (WGS) entry which is preliminary data.</text>
</comment>
<proteinExistence type="predicted"/>
<dbReference type="AlphaFoldDB" id="A0A9E5JQ18"/>
<dbReference type="RefSeq" id="WP_167181628.1">
    <property type="nucleotide sequence ID" value="NZ_JAAONZ010000002.1"/>
</dbReference>
<evidence type="ECO:0000313" key="2">
    <source>
        <dbReference type="Proteomes" id="UP000787472"/>
    </source>
</evidence>
<keyword evidence="1" id="KW-0808">Transferase</keyword>
<keyword evidence="2" id="KW-1185">Reference proteome</keyword>
<dbReference type="GO" id="GO:0016301">
    <property type="term" value="F:kinase activity"/>
    <property type="evidence" value="ECO:0007669"/>
    <property type="project" value="UniProtKB-KW"/>
</dbReference>
<name>A0A9E5JQ18_9GAMM</name>
<dbReference type="EMBL" id="JAAONZ010000002">
    <property type="protein sequence ID" value="NHO64512.1"/>
    <property type="molecule type" value="Genomic_DNA"/>
</dbReference>
<organism evidence="1 2">
    <name type="scientific">Pseudomaricurvus hydrocarbonicus</name>
    <dbReference type="NCBI Taxonomy" id="1470433"/>
    <lineage>
        <taxon>Bacteria</taxon>
        <taxon>Pseudomonadati</taxon>
        <taxon>Pseudomonadota</taxon>
        <taxon>Gammaproteobacteria</taxon>
        <taxon>Cellvibrionales</taxon>
        <taxon>Cellvibrionaceae</taxon>
        <taxon>Pseudomaricurvus</taxon>
    </lineage>
</organism>
<sequence length="76" mass="8997">MEYLDSTHPEWNSMWQQLAAYAINNGDHRCLHQGLSWEYMGSTLDHHNFRHSRHPATGRIEHIYLERLHVAANWAS</sequence>
<dbReference type="Proteomes" id="UP000787472">
    <property type="component" value="Unassembled WGS sequence"/>
</dbReference>
<evidence type="ECO:0000313" key="1">
    <source>
        <dbReference type="EMBL" id="NHO64512.1"/>
    </source>
</evidence>
<keyword evidence="1" id="KW-0418">Kinase</keyword>
<gene>
    <name evidence="1" type="ORF">G8770_02995</name>
</gene>
<protein>
    <submittedName>
        <fullName evidence="1">4-diphosphocytidyl-2C-methyl-D-erythritol kinase</fullName>
    </submittedName>
</protein>